<dbReference type="InterPro" id="IPR001463">
    <property type="entry name" value="Na/Ala_symport"/>
</dbReference>
<dbReference type="PANTHER" id="PTHR30330">
    <property type="entry name" value="AGSS FAMILY TRANSPORTER, SODIUM-ALANINE"/>
    <property type="match status" value="1"/>
</dbReference>
<evidence type="ECO:0000256" key="5">
    <source>
        <dbReference type="ARBA" id="ARBA00022692"/>
    </source>
</evidence>
<dbReference type="AlphaFoldDB" id="A0A1I5TNJ9"/>
<feature type="transmembrane region" description="Helical" evidence="9">
    <location>
        <begin position="246"/>
        <end position="269"/>
    </location>
</feature>
<feature type="transmembrane region" description="Helical" evidence="9">
    <location>
        <begin position="219"/>
        <end position="240"/>
    </location>
</feature>
<evidence type="ECO:0000256" key="3">
    <source>
        <dbReference type="ARBA" id="ARBA00022448"/>
    </source>
</evidence>
<evidence type="ECO:0000256" key="9">
    <source>
        <dbReference type="RuleBase" id="RU363064"/>
    </source>
</evidence>
<gene>
    <name evidence="10" type="ORF">SAMN05518683_11129</name>
</gene>
<evidence type="ECO:0000256" key="7">
    <source>
        <dbReference type="ARBA" id="ARBA00022989"/>
    </source>
</evidence>
<evidence type="ECO:0000313" key="11">
    <source>
        <dbReference type="Proteomes" id="UP000198892"/>
    </source>
</evidence>
<name>A0A1I5TNJ9_9BACI</name>
<feature type="transmembrane region" description="Helical" evidence="9">
    <location>
        <begin position="151"/>
        <end position="171"/>
    </location>
</feature>
<feature type="transmembrane region" description="Helical" evidence="9">
    <location>
        <begin position="20"/>
        <end position="40"/>
    </location>
</feature>
<dbReference type="Gene3D" id="1.20.1740.10">
    <property type="entry name" value="Amino acid/polyamine transporter I"/>
    <property type="match status" value="1"/>
</dbReference>
<dbReference type="STRING" id="1884432.SAMN05518683_11129"/>
<dbReference type="PROSITE" id="PS00873">
    <property type="entry name" value="NA_ALANINE_SYMP"/>
    <property type="match status" value="1"/>
</dbReference>
<keyword evidence="11" id="KW-1185">Reference proteome</keyword>
<keyword evidence="7 9" id="KW-1133">Transmembrane helix</keyword>
<dbReference type="PANTHER" id="PTHR30330:SF1">
    <property type="entry name" value="AMINO-ACID CARRIER PROTEIN ALST"/>
    <property type="match status" value="1"/>
</dbReference>
<comment type="subcellular location">
    <subcellularLocation>
        <location evidence="1 9">Cell membrane</location>
        <topology evidence="1 9">Multi-pass membrane protein</topology>
    </subcellularLocation>
</comment>
<keyword evidence="4 9" id="KW-1003">Cell membrane</keyword>
<evidence type="ECO:0000256" key="6">
    <source>
        <dbReference type="ARBA" id="ARBA00022847"/>
    </source>
</evidence>
<comment type="similarity">
    <text evidence="2 9">Belongs to the alanine or glycine:cation symporter (AGCS) (TC 2.A.25) family.</text>
</comment>
<dbReference type="Pfam" id="PF01235">
    <property type="entry name" value="Na_Ala_symp"/>
    <property type="match status" value="1"/>
</dbReference>
<feature type="transmembrane region" description="Helical" evidence="9">
    <location>
        <begin position="419"/>
        <end position="443"/>
    </location>
</feature>
<dbReference type="OrthoDB" id="9804874at2"/>
<proteinExistence type="inferred from homology"/>
<feature type="transmembrane region" description="Helical" evidence="9">
    <location>
        <begin position="310"/>
        <end position="332"/>
    </location>
</feature>
<feature type="transmembrane region" description="Helical" evidence="9">
    <location>
        <begin position="191"/>
        <end position="210"/>
    </location>
</feature>
<evidence type="ECO:0000313" key="10">
    <source>
        <dbReference type="EMBL" id="SFP84674.1"/>
    </source>
</evidence>
<keyword evidence="3 9" id="KW-0813">Transport</keyword>
<dbReference type="EMBL" id="FOXD01000011">
    <property type="protein sequence ID" value="SFP84674.1"/>
    <property type="molecule type" value="Genomic_DNA"/>
</dbReference>
<feature type="transmembrane region" description="Helical" evidence="9">
    <location>
        <begin position="107"/>
        <end position="130"/>
    </location>
</feature>
<dbReference type="FunFam" id="1.20.1740.10:FF:000004">
    <property type="entry name" value="Sodium:alanine symporter family protein"/>
    <property type="match status" value="1"/>
</dbReference>
<feature type="transmembrane region" description="Helical" evidence="9">
    <location>
        <begin position="352"/>
        <end position="377"/>
    </location>
</feature>
<dbReference type="NCBIfam" id="TIGR00835">
    <property type="entry name" value="agcS"/>
    <property type="match status" value="1"/>
</dbReference>
<keyword evidence="6 9" id="KW-0769">Symport</keyword>
<evidence type="ECO:0000256" key="1">
    <source>
        <dbReference type="ARBA" id="ARBA00004651"/>
    </source>
</evidence>
<keyword evidence="8 9" id="KW-0472">Membrane</keyword>
<keyword evidence="5 9" id="KW-0812">Transmembrane</keyword>
<feature type="transmembrane region" description="Helical" evidence="9">
    <location>
        <begin position="389"/>
        <end position="407"/>
    </location>
</feature>
<organism evidence="10 11">
    <name type="scientific">Salibacterium halotolerans</name>
    <dbReference type="NCBI Taxonomy" id="1884432"/>
    <lineage>
        <taxon>Bacteria</taxon>
        <taxon>Bacillati</taxon>
        <taxon>Bacillota</taxon>
        <taxon>Bacilli</taxon>
        <taxon>Bacillales</taxon>
        <taxon>Bacillaceae</taxon>
    </lineage>
</organism>
<dbReference type="GO" id="GO:0005283">
    <property type="term" value="F:amino acid:sodium symporter activity"/>
    <property type="evidence" value="ECO:0007669"/>
    <property type="project" value="InterPro"/>
</dbReference>
<dbReference type="PRINTS" id="PR00175">
    <property type="entry name" value="NAALASMPORT"/>
</dbReference>
<dbReference type="GO" id="GO:0005886">
    <property type="term" value="C:plasma membrane"/>
    <property type="evidence" value="ECO:0007669"/>
    <property type="project" value="UniProtKB-SubCell"/>
</dbReference>
<accession>A0A1I5TNJ9</accession>
<evidence type="ECO:0000256" key="4">
    <source>
        <dbReference type="ARBA" id="ARBA00022475"/>
    </source>
</evidence>
<evidence type="ECO:0000256" key="8">
    <source>
        <dbReference type="ARBA" id="ARBA00023136"/>
    </source>
</evidence>
<feature type="transmembrane region" description="Helical" evidence="9">
    <location>
        <begin position="77"/>
        <end position="101"/>
    </location>
</feature>
<protein>
    <submittedName>
        <fullName evidence="10">Alanine or glycine:cation symporter, AGCS family</fullName>
    </submittedName>
</protein>
<dbReference type="Proteomes" id="UP000198892">
    <property type="component" value="Unassembled WGS sequence"/>
</dbReference>
<reference evidence="11" key="1">
    <citation type="submission" date="2016-10" db="EMBL/GenBank/DDBJ databases">
        <authorList>
            <person name="Varghese N."/>
            <person name="Submissions S."/>
        </authorList>
    </citation>
    <scope>NUCLEOTIDE SEQUENCE [LARGE SCALE GENOMIC DNA]</scope>
    <source>
        <strain evidence="11">S7</strain>
    </source>
</reference>
<sequence length="486" mass="52744">MEDWLTMDTWLGSVVEFSSNILWSYLLVGALLLLGLFFTIKTRFAQFTMFKEMVTLLARGTDRSVFKEKKGTTPFQAFTLSTAARVGTGNLAGVAIAITAGGPGAVFWMWVIALLGAATGFVESTLAQMYKVKVKNGYRGGPAYYMERALGMRWMGILFAILITLCFGLIFNGVQSNTISLAFTGAYDVKGIWVGAAVAIMIGFVIFGGIRRIAVVSEIIVPFFAILYIITAIIIMIMNIGMLPDVVSLIVSNAFGIREIAGGGLAAVITNGVQRGLFSNEAGMGSAPNAAATAHVSHPVKQGLVQTLGVFTDTLIICSSTAFIIVLAGVYTSGETEGIQLTQMALETHLGGWAQTFVALAVFFFSFSSLLGNYYYGANNIEFISENPVYIYIFRAAFLLMVILGSISSLDLIWSLADVFMGLMALVNLIAIAMLTKTALAALKDYQRQRRLGYDPVFYKNSIPGLQNLDAWEEKPESQDAKKDEY</sequence>
<evidence type="ECO:0000256" key="2">
    <source>
        <dbReference type="ARBA" id="ARBA00009261"/>
    </source>
</evidence>